<feature type="region of interest" description="Disordered" evidence="1">
    <location>
        <begin position="1"/>
        <end position="26"/>
    </location>
</feature>
<evidence type="ECO:0000313" key="2">
    <source>
        <dbReference type="EMBL" id="KAK9671405.1"/>
    </source>
</evidence>
<dbReference type="Proteomes" id="UP001443914">
    <property type="component" value="Unassembled WGS sequence"/>
</dbReference>
<dbReference type="EMBL" id="JBDFQZ010000012">
    <property type="protein sequence ID" value="KAK9671405.1"/>
    <property type="molecule type" value="Genomic_DNA"/>
</dbReference>
<evidence type="ECO:0000256" key="1">
    <source>
        <dbReference type="SAM" id="MobiDB-lite"/>
    </source>
</evidence>
<comment type="caution">
    <text evidence="2">The sequence shown here is derived from an EMBL/GenBank/DDBJ whole genome shotgun (WGS) entry which is preliminary data.</text>
</comment>
<protein>
    <submittedName>
        <fullName evidence="2">Uncharacterized protein</fullName>
    </submittedName>
</protein>
<dbReference type="AlphaFoldDB" id="A0AAW1H2H7"/>
<sequence>MQNSMEKTLKISRKRKRSSSISSASINTPFTGVLTRQKSQKFFCSRNRSGKSRQCRLIQRSFAKLPAKKSAQIEVNGDDDDDLSRVSIKDLRARRVFSKPMKKTGVDSDELVDCKVNYFDFGGGNPSISVDEKCDFEVDVGNPSFSILKKCDSNLRAGVLMPSDELNDYGGDLIVEDLAGENPNFVEESENCEPVIDTENPNSIVSKKCDDSEANLSAEGLIDCSEKFSEDMNPNLSDNFVKGGVGENCEVMNEENVQTTPPDAVFSIRKIDEQHRLMSRNLVSRSLNKQISPTKDGSAEVKSSSSLKDMTLNKCSRRKIFKVPNSYTYKRLLPYLMDMAKDEPCTSIDYPSVKIETDVPKSPEKLLAIMPACVPQENSEHISLDNRAATFDSPKTVDETSKEDVSFEHAVDDMEFQTEERLICMRHMSDSVTTPVTSDVPVGGTKKGILKRNPWGCRGICSCLNCTSFRLNADKAFEFSRNQLLEADEVAQELMKELSNLRSMLEKSVTGVSEVRNVAHNQVEEACRRASNVEDMARSHLRQMHEDLFVHSRTKALQRPRVNFSGNVQETVADELAKQNDIVAS</sequence>
<reference evidence="2" key="1">
    <citation type="submission" date="2024-03" db="EMBL/GenBank/DDBJ databases">
        <title>WGS assembly of Saponaria officinalis var. Norfolk2.</title>
        <authorList>
            <person name="Jenkins J."/>
            <person name="Shu S."/>
            <person name="Grimwood J."/>
            <person name="Barry K."/>
            <person name="Goodstein D."/>
            <person name="Schmutz J."/>
            <person name="Leebens-Mack J."/>
            <person name="Osbourn A."/>
        </authorList>
    </citation>
    <scope>NUCLEOTIDE SEQUENCE [LARGE SCALE GENOMIC DNA]</scope>
    <source>
        <strain evidence="2">JIC</strain>
    </source>
</reference>
<proteinExistence type="predicted"/>
<organism evidence="2 3">
    <name type="scientific">Saponaria officinalis</name>
    <name type="common">Common soapwort</name>
    <name type="synonym">Lychnis saponaria</name>
    <dbReference type="NCBI Taxonomy" id="3572"/>
    <lineage>
        <taxon>Eukaryota</taxon>
        <taxon>Viridiplantae</taxon>
        <taxon>Streptophyta</taxon>
        <taxon>Embryophyta</taxon>
        <taxon>Tracheophyta</taxon>
        <taxon>Spermatophyta</taxon>
        <taxon>Magnoliopsida</taxon>
        <taxon>eudicotyledons</taxon>
        <taxon>Gunneridae</taxon>
        <taxon>Pentapetalae</taxon>
        <taxon>Caryophyllales</taxon>
        <taxon>Caryophyllaceae</taxon>
        <taxon>Caryophylleae</taxon>
        <taxon>Saponaria</taxon>
    </lineage>
</organism>
<keyword evidence="3" id="KW-1185">Reference proteome</keyword>
<dbReference type="PANTHER" id="PTHR34461:SF4">
    <property type="entry name" value="OS01G0101800 PROTEIN"/>
    <property type="match status" value="1"/>
</dbReference>
<name>A0AAW1H2H7_SAPOF</name>
<gene>
    <name evidence="2" type="ORF">RND81_12G027800</name>
</gene>
<accession>A0AAW1H2H7</accession>
<evidence type="ECO:0000313" key="3">
    <source>
        <dbReference type="Proteomes" id="UP001443914"/>
    </source>
</evidence>
<dbReference type="PANTHER" id="PTHR34461">
    <property type="entry name" value="EXPRESSED PROTEIN"/>
    <property type="match status" value="1"/>
</dbReference>